<dbReference type="EMBL" id="QBKA01000002">
    <property type="protein sequence ID" value="RDC60719.1"/>
    <property type="molecule type" value="Genomic_DNA"/>
</dbReference>
<feature type="transmembrane region" description="Helical" evidence="1">
    <location>
        <begin position="42"/>
        <end position="67"/>
    </location>
</feature>
<dbReference type="RefSeq" id="WP_115366825.1">
    <property type="nucleotide sequence ID" value="NZ_QBKA01000002.1"/>
</dbReference>
<reference evidence="2 3" key="1">
    <citation type="submission" date="2018-04" db="EMBL/GenBank/DDBJ databases">
        <title>Altererythrobacter sp. HME9302 genome sequencing and assembly.</title>
        <authorList>
            <person name="Kang H."/>
            <person name="Kim H."/>
            <person name="Joh K."/>
        </authorList>
    </citation>
    <scope>NUCLEOTIDE SEQUENCE [LARGE SCALE GENOMIC DNA]</scope>
    <source>
        <strain evidence="2 3">HME9302</strain>
    </source>
</reference>
<evidence type="ECO:0000313" key="2">
    <source>
        <dbReference type="EMBL" id="RDC60719.1"/>
    </source>
</evidence>
<sequence length="192" mass="19497">MASLLFAFVAVLLFSTGARDQIIVARLSETLGSKARPAVPLLLIACIVSAGTAAIMTAAGASIAAILPSAAKTMLVALALLLAAGELLWPNRMATPEEPTRSVAAIGAVLFLRQLTDAARFAIFALAAATGVPWLAGFGGALGAMLALTAAWWMAGEWEALLPLRLIRVALGVVTGVLAIVIGLSARGLIGA</sequence>
<feature type="transmembrane region" description="Helical" evidence="1">
    <location>
        <begin position="134"/>
        <end position="154"/>
    </location>
</feature>
<gene>
    <name evidence="2" type="ORF">HME9302_01934</name>
</gene>
<feature type="transmembrane region" description="Helical" evidence="1">
    <location>
        <begin position="166"/>
        <end position="190"/>
    </location>
</feature>
<keyword evidence="3" id="KW-1185">Reference proteome</keyword>
<comment type="caution">
    <text evidence="2">The sequence shown here is derived from an EMBL/GenBank/DDBJ whole genome shotgun (WGS) entry which is preliminary data.</text>
</comment>
<dbReference type="AlphaFoldDB" id="A0A369QCS9"/>
<dbReference type="OrthoDB" id="7502135at2"/>
<name>A0A369QCS9_9SPHN</name>
<keyword evidence="1" id="KW-0812">Transmembrane</keyword>
<organism evidence="2 3">
    <name type="scientific">Alteripontixanthobacter maritimus</name>
    <dbReference type="NCBI Taxonomy" id="2161824"/>
    <lineage>
        <taxon>Bacteria</taxon>
        <taxon>Pseudomonadati</taxon>
        <taxon>Pseudomonadota</taxon>
        <taxon>Alphaproteobacteria</taxon>
        <taxon>Sphingomonadales</taxon>
        <taxon>Erythrobacteraceae</taxon>
        <taxon>Alteripontixanthobacter</taxon>
    </lineage>
</organism>
<protein>
    <recommendedName>
        <fullName evidence="4">GDT1 family protein</fullName>
    </recommendedName>
</protein>
<dbReference type="Proteomes" id="UP000253727">
    <property type="component" value="Unassembled WGS sequence"/>
</dbReference>
<accession>A0A369QCS9</accession>
<evidence type="ECO:0008006" key="4">
    <source>
        <dbReference type="Google" id="ProtNLM"/>
    </source>
</evidence>
<proteinExistence type="predicted"/>
<keyword evidence="1" id="KW-0472">Membrane</keyword>
<feature type="transmembrane region" description="Helical" evidence="1">
    <location>
        <begin position="74"/>
        <end position="91"/>
    </location>
</feature>
<keyword evidence="1" id="KW-1133">Transmembrane helix</keyword>
<evidence type="ECO:0000256" key="1">
    <source>
        <dbReference type="SAM" id="Phobius"/>
    </source>
</evidence>
<evidence type="ECO:0000313" key="3">
    <source>
        <dbReference type="Proteomes" id="UP000253727"/>
    </source>
</evidence>